<proteinExistence type="predicted"/>
<keyword evidence="6" id="KW-1185">Reference proteome</keyword>
<protein>
    <recommendedName>
        <fullName evidence="2">Pre-rRNA-processing protein TSR1 homolog</fullName>
    </recommendedName>
</protein>
<name>A0A8E0RWH6_9TREM</name>
<dbReference type="PANTHER" id="PTHR12858">
    <property type="entry name" value="RIBOSOME BIOGENESIS PROTEIN"/>
    <property type="match status" value="1"/>
</dbReference>
<accession>A0A8E0RWH6</accession>
<sequence>MWNSGLPCRIPVLCRSKNHFRLQAFPLYILSCNLIQDEEGNLGQPYIGELVATGSLHSVDPWRLIIKRILLSGHPYKIHHRHAVVRFMFFNPVDVEYFKLITYRLRRLYFSSFNQAVQLETKNNAAGHIKEPVGTHGLMKCVFDRPINASDVVLMPLYRRVFPKNIYRPHTVNLDDLSKHTSACYVSEDTVQLRQKSQARLEDTDEEGGQEPMVVNI</sequence>
<dbReference type="InterPro" id="IPR007034">
    <property type="entry name" value="BMS1_TSR1_C"/>
</dbReference>
<dbReference type="GO" id="GO:0030688">
    <property type="term" value="C:preribosome, small subunit precursor"/>
    <property type="evidence" value="ECO:0007669"/>
    <property type="project" value="TreeGrafter"/>
</dbReference>
<evidence type="ECO:0000313" key="6">
    <source>
        <dbReference type="Proteomes" id="UP000728185"/>
    </source>
</evidence>
<dbReference type="GO" id="GO:0003924">
    <property type="term" value="F:GTPase activity"/>
    <property type="evidence" value="ECO:0007669"/>
    <property type="project" value="TreeGrafter"/>
</dbReference>
<feature type="domain" description="Ribosome biogenesis protein BMS1/TSR1 C-terminal" evidence="4">
    <location>
        <begin position="3"/>
        <end position="161"/>
    </location>
</feature>
<dbReference type="GO" id="GO:0000479">
    <property type="term" value="P:endonucleolytic cleavage of tricistronic rRNA transcript (SSU-rRNA, 5.8S rRNA, LSU-rRNA)"/>
    <property type="evidence" value="ECO:0007669"/>
    <property type="project" value="TreeGrafter"/>
</dbReference>
<evidence type="ECO:0000256" key="2">
    <source>
        <dbReference type="ARBA" id="ARBA00040070"/>
    </source>
</evidence>
<dbReference type="Proteomes" id="UP000728185">
    <property type="component" value="Unassembled WGS sequence"/>
</dbReference>
<feature type="region of interest" description="Disordered" evidence="3">
    <location>
        <begin position="197"/>
        <end position="217"/>
    </location>
</feature>
<dbReference type="PANTHER" id="PTHR12858:SF1">
    <property type="entry name" value="PRE-RRNA-PROCESSING PROTEIN TSR1 HOMOLOG"/>
    <property type="match status" value="1"/>
</dbReference>
<dbReference type="GO" id="GO:0000462">
    <property type="term" value="P:maturation of SSU-rRNA from tricistronic rRNA transcript (SSU-rRNA, 5.8S rRNA, LSU-rRNA)"/>
    <property type="evidence" value="ECO:0007669"/>
    <property type="project" value="TreeGrafter"/>
</dbReference>
<dbReference type="GO" id="GO:0034511">
    <property type="term" value="F:U3 snoRNA binding"/>
    <property type="evidence" value="ECO:0007669"/>
    <property type="project" value="TreeGrafter"/>
</dbReference>
<evidence type="ECO:0000256" key="1">
    <source>
        <dbReference type="ARBA" id="ARBA00037087"/>
    </source>
</evidence>
<dbReference type="EMBL" id="LUCM01006540">
    <property type="protein sequence ID" value="KAA0191126.1"/>
    <property type="molecule type" value="Genomic_DNA"/>
</dbReference>
<dbReference type="SMART" id="SM01362">
    <property type="entry name" value="DUF663"/>
    <property type="match status" value="1"/>
</dbReference>
<dbReference type="GO" id="GO:0005525">
    <property type="term" value="F:GTP binding"/>
    <property type="evidence" value="ECO:0007669"/>
    <property type="project" value="TreeGrafter"/>
</dbReference>
<dbReference type="OrthoDB" id="119302at2759"/>
<evidence type="ECO:0000313" key="5">
    <source>
        <dbReference type="EMBL" id="KAA0191126.1"/>
    </source>
</evidence>
<evidence type="ECO:0000256" key="3">
    <source>
        <dbReference type="SAM" id="MobiDB-lite"/>
    </source>
</evidence>
<comment type="function">
    <text evidence="1">Required during maturation of the 40S ribosomal subunit in the nucleolus.</text>
</comment>
<reference evidence="5" key="1">
    <citation type="submission" date="2019-05" db="EMBL/GenBank/DDBJ databases">
        <title>Annotation for the trematode Fasciolopsis buski.</title>
        <authorList>
            <person name="Choi Y.-J."/>
        </authorList>
    </citation>
    <scope>NUCLEOTIDE SEQUENCE</scope>
    <source>
        <strain evidence="5">HT</strain>
        <tissue evidence="5">Whole worm</tissue>
    </source>
</reference>
<dbReference type="Pfam" id="PF04950">
    <property type="entry name" value="RIBIOP_C"/>
    <property type="match status" value="2"/>
</dbReference>
<gene>
    <name evidence="5" type="ORF">FBUS_11559</name>
</gene>
<dbReference type="AlphaFoldDB" id="A0A8E0RWH6"/>
<dbReference type="InterPro" id="IPR039761">
    <property type="entry name" value="Bms1/Tsr1"/>
</dbReference>
<comment type="caution">
    <text evidence="5">The sequence shown here is derived from an EMBL/GenBank/DDBJ whole genome shotgun (WGS) entry which is preliminary data.</text>
</comment>
<organism evidence="5 6">
    <name type="scientific">Fasciolopsis buskii</name>
    <dbReference type="NCBI Taxonomy" id="27845"/>
    <lineage>
        <taxon>Eukaryota</taxon>
        <taxon>Metazoa</taxon>
        <taxon>Spiralia</taxon>
        <taxon>Lophotrochozoa</taxon>
        <taxon>Platyhelminthes</taxon>
        <taxon>Trematoda</taxon>
        <taxon>Digenea</taxon>
        <taxon>Plagiorchiida</taxon>
        <taxon>Echinostomata</taxon>
        <taxon>Echinostomatoidea</taxon>
        <taxon>Fasciolidae</taxon>
        <taxon>Fasciolopsis</taxon>
    </lineage>
</organism>
<evidence type="ECO:0000259" key="4">
    <source>
        <dbReference type="SMART" id="SM01362"/>
    </source>
</evidence>